<proteinExistence type="predicted"/>
<protein>
    <submittedName>
        <fullName evidence="1">Uncharacterized protein</fullName>
    </submittedName>
</protein>
<accession>A0A0F9H1Y3</accession>
<sequence>MAHERVKFGDFTIFFEKILLKKIIPKPDVDVFIETINQLAKDIFKILPKVNEETLNLYQNFTLYLMIIDPYLRIVNF</sequence>
<evidence type="ECO:0000313" key="1">
    <source>
        <dbReference type="EMBL" id="KKM05060.1"/>
    </source>
</evidence>
<comment type="caution">
    <text evidence="1">The sequence shown here is derived from an EMBL/GenBank/DDBJ whole genome shotgun (WGS) entry which is preliminary data.</text>
</comment>
<gene>
    <name evidence="1" type="ORF">LCGC14_1757890</name>
</gene>
<dbReference type="EMBL" id="LAZR01016309">
    <property type="protein sequence ID" value="KKM05060.1"/>
    <property type="molecule type" value="Genomic_DNA"/>
</dbReference>
<name>A0A0F9H1Y3_9ZZZZ</name>
<organism evidence="1">
    <name type="scientific">marine sediment metagenome</name>
    <dbReference type="NCBI Taxonomy" id="412755"/>
    <lineage>
        <taxon>unclassified sequences</taxon>
        <taxon>metagenomes</taxon>
        <taxon>ecological metagenomes</taxon>
    </lineage>
</organism>
<reference evidence="1" key="1">
    <citation type="journal article" date="2015" name="Nature">
        <title>Complex archaea that bridge the gap between prokaryotes and eukaryotes.</title>
        <authorList>
            <person name="Spang A."/>
            <person name="Saw J.H."/>
            <person name="Jorgensen S.L."/>
            <person name="Zaremba-Niedzwiedzka K."/>
            <person name="Martijn J."/>
            <person name="Lind A.E."/>
            <person name="van Eijk R."/>
            <person name="Schleper C."/>
            <person name="Guy L."/>
            <person name="Ettema T.J."/>
        </authorList>
    </citation>
    <scope>NUCLEOTIDE SEQUENCE</scope>
</reference>
<dbReference type="AlphaFoldDB" id="A0A0F9H1Y3"/>